<comment type="caution">
    <text evidence="3">The sequence shown here is derived from an EMBL/GenBank/DDBJ whole genome shotgun (WGS) entry which is preliminary data.</text>
</comment>
<accession>A0ABT1MUN9</accession>
<dbReference type="InterPro" id="IPR017850">
    <property type="entry name" value="Alkaline_phosphatase_core_sf"/>
</dbReference>
<feature type="transmembrane region" description="Helical" evidence="1">
    <location>
        <begin position="106"/>
        <end position="130"/>
    </location>
</feature>
<keyword evidence="4" id="KW-1185">Reference proteome</keyword>
<dbReference type="InterPro" id="IPR000917">
    <property type="entry name" value="Sulfatase_N"/>
</dbReference>
<gene>
    <name evidence="3" type="ORF">MLD63_16475</name>
</gene>
<reference evidence="3 4" key="1">
    <citation type="submission" date="2022-03" db="EMBL/GenBank/DDBJ databases">
        <authorList>
            <person name="He Y."/>
        </authorList>
    </citation>
    <scope>NUCLEOTIDE SEQUENCE [LARGE SCALE GENOMIC DNA]</scope>
    <source>
        <strain evidence="3 4">TK19116</strain>
    </source>
</reference>
<dbReference type="SUPFAM" id="SSF53649">
    <property type="entry name" value="Alkaline phosphatase-like"/>
    <property type="match status" value="1"/>
</dbReference>
<evidence type="ECO:0000259" key="2">
    <source>
        <dbReference type="Pfam" id="PF00884"/>
    </source>
</evidence>
<keyword evidence="1" id="KW-1133">Transmembrane helix</keyword>
<evidence type="ECO:0000256" key="1">
    <source>
        <dbReference type="SAM" id="Phobius"/>
    </source>
</evidence>
<protein>
    <submittedName>
        <fullName evidence="3">Sulfatase-like hydrolase/transferase</fullName>
    </submittedName>
</protein>
<feature type="transmembrane region" description="Helical" evidence="1">
    <location>
        <begin position="49"/>
        <end position="70"/>
    </location>
</feature>
<feature type="transmembrane region" description="Helical" evidence="1">
    <location>
        <begin position="142"/>
        <end position="166"/>
    </location>
</feature>
<dbReference type="Gene3D" id="3.40.720.10">
    <property type="entry name" value="Alkaline Phosphatase, subunit A"/>
    <property type="match status" value="1"/>
</dbReference>
<dbReference type="EMBL" id="JAKZEU010000007">
    <property type="protein sequence ID" value="MCQ0972020.1"/>
    <property type="molecule type" value="Genomic_DNA"/>
</dbReference>
<organism evidence="3 4">
    <name type="scientific">Paracoccus albicereus</name>
    <dbReference type="NCBI Taxonomy" id="2922394"/>
    <lineage>
        <taxon>Bacteria</taxon>
        <taxon>Pseudomonadati</taxon>
        <taxon>Pseudomonadota</taxon>
        <taxon>Alphaproteobacteria</taxon>
        <taxon>Rhodobacterales</taxon>
        <taxon>Paracoccaceae</taxon>
        <taxon>Paracoccus</taxon>
    </lineage>
</organism>
<feature type="domain" description="Sulfatase N-terminal" evidence="2">
    <location>
        <begin position="213"/>
        <end position="459"/>
    </location>
</feature>
<dbReference type="Pfam" id="PF00884">
    <property type="entry name" value="Sulfatase"/>
    <property type="match status" value="1"/>
</dbReference>
<proteinExistence type="predicted"/>
<name>A0ABT1MUN9_9RHOB</name>
<dbReference type="RefSeq" id="WP_255331026.1">
    <property type="nucleotide sequence ID" value="NZ_JAKZEU010000007.1"/>
</dbReference>
<dbReference type="Proteomes" id="UP001203945">
    <property type="component" value="Unassembled WGS sequence"/>
</dbReference>
<evidence type="ECO:0000313" key="3">
    <source>
        <dbReference type="EMBL" id="MCQ0972020.1"/>
    </source>
</evidence>
<evidence type="ECO:0000313" key="4">
    <source>
        <dbReference type="Proteomes" id="UP001203945"/>
    </source>
</evidence>
<keyword evidence="1" id="KW-0812">Transmembrane</keyword>
<sequence length="525" mass="56285">MRRLIAAVAIWLVLILPASMDALAPDALLRLPLELPALLLIASTLGQGLAGRAYCVLAAIALTLLAVLKIADMTAREVLGRAFNPVADLTLVDASVRVVAGSFGTGVAVLAVVASVLLVCIIAASMIWALRQWQGRSRGPWPAAGAAAMLALIAGVTASGTTIGAVDAAATRYAIDRVALVRRTAVDLADFRRAAARDPLADAPGLLQAIDRDVLVIFLESYGRASFDVPFYAETHLPNLRRAEAEFAQAGLAVRSGFLISPTQGGQSWLAHESFSSGLWTDDQSRYLAALASGRQGLFHIARTAGFQTAAIMPAVTMPWPEAETIGFDTVLAAADLGYRGQPFNWVTMPDQFTLASMDRLLRQGERTRHLFAQIALISSHAPWVPVPRLIDWDDLGDGRVFDGMASSGDPPSVVWRDRDRMRQQYRLSIDYVLQTVVSYALRHAENPPLMIVLGDHQAAASIALTEIDEVPIHVIGPEALVARTARWGLAPGLIPPVNAPAIPMQDMRDLILRGFSATDLTPPA</sequence>
<keyword evidence="1" id="KW-0472">Membrane</keyword>